<dbReference type="SUPFAM" id="SSF55681">
    <property type="entry name" value="Class II aaRS and biotin synthetases"/>
    <property type="match status" value="1"/>
</dbReference>
<dbReference type="PANTHER" id="PTHR43679">
    <property type="entry name" value="OCTANOYLTRANSFERASE LIPM-RELATED"/>
    <property type="match status" value="1"/>
</dbReference>
<evidence type="ECO:0000259" key="1">
    <source>
        <dbReference type="PROSITE" id="PS51733"/>
    </source>
</evidence>
<proteinExistence type="predicted"/>
<dbReference type="AlphaFoldDB" id="A0A5C1A6X5"/>
<reference evidence="3" key="1">
    <citation type="submission" date="2019-08" db="EMBL/GenBank/DDBJ databases">
        <title>Limnoglobus roseus gen. nov., sp. nov., a novel freshwater planctomycete with a giant genome from the family Gemmataceae.</title>
        <authorList>
            <person name="Kulichevskaya I.S."/>
            <person name="Naumoff D.G."/>
            <person name="Miroshnikov K."/>
            <person name="Ivanova A."/>
            <person name="Philippov D.A."/>
            <person name="Hakobyan A."/>
            <person name="Rijpstra I.C."/>
            <person name="Sinninghe Damste J.S."/>
            <person name="Liesack W."/>
            <person name="Dedysh S.N."/>
        </authorList>
    </citation>
    <scope>NUCLEOTIDE SEQUENCE [LARGE SCALE GENOMIC DNA]</scope>
    <source>
        <strain evidence="3">PX52</strain>
    </source>
</reference>
<dbReference type="Gene3D" id="3.30.930.10">
    <property type="entry name" value="Bira Bifunctional Protein, Domain 2"/>
    <property type="match status" value="1"/>
</dbReference>
<keyword evidence="2" id="KW-0436">Ligase</keyword>
<dbReference type="PROSITE" id="PS51733">
    <property type="entry name" value="BPL_LPL_CATALYTIC"/>
    <property type="match status" value="1"/>
</dbReference>
<feature type="domain" description="BPL/LPL catalytic" evidence="1">
    <location>
        <begin position="31"/>
        <end position="216"/>
    </location>
</feature>
<dbReference type="InterPro" id="IPR045864">
    <property type="entry name" value="aa-tRNA-synth_II/BPL/LPL"/>
</dbReference>
<dbReference type="RefSeq" id="WP_149109861.1">
    <property type="nucleotide sequence ID" value="NZ_CP042425.1"/>
</dbReference>
<protein>
    <submittedName>
        <fullName evidence="2">Lipoate--protein ligase family protein</fullName>
    </submittedName>
</protein>
<dbReference type="KEGG" id="lrs:PX52LOC_01914"/>
<evidence type="ECO:0000313" key="3">
    <source>
        <dbReference type="Proteomes" id="UP000324974"/>
    </source>
</evidence>
<keyword evidence="3" id="KW-1185">Reference proteome</keyword>
<dbReference type="InterPro" id="IPR050664">
    <property type="entry name" value="Octanoyltrans_LipM/LipL"/>
</dbReference>
<sequence>MTLTLRRLPLVTAAGPDQMALDEAMLESAADRNVASFRFYRWSEPTLSLGYFQPAEVRLPGLAWVRRASGGAAILHHHPHELTYSFALPASAVGPLRGENWICRVHHLLRDFLHTRGIPAHAVVCGEEKKLGDGLCFLHHTPGDLVIGGSKVVGSAQRKLRGALLQHGTILLSQSPLTPQLPGIAELAKPVPADEVMPGFANAMQSGLGWNWTEGQWTEEERAAASRIAAEKYRSAEWNHRR</sequence>
<name>A0A5C1A6X5_9BACT</name>
<evidence type="ECO:0000313" key="2">
    <source>
        <dbReference type="EMBL" id="QEL15009.1"/>
    </source>
</evidence>
<dbReference type="Pfam" id="PF21948">
    <property type="entry name" value="LplA-B_cat"/>
    <property type="match status" value="1"/>
</dbReference>
<organism evidence="2 3">
    <name type="scientific">Limnoglobus roseus</name>
    <dbReference type="NCBI Taxonomy" id="2598579"/>
    <lineage>
        <taxon>Bacteria</taxon>
        <taxon>Pseudomonadati</taxon>
        <taxon>Planctomycetota</taxon>
        <taxon>Planctomycetia</taxon>
        <taxon>Gemmatales</taxon>
        <taxon>Gemmataceae</taxon>
        <taxon>Limnoglobus</taxon>
    </lineage>
</organism>
<dbReference type="GO" id="GO:0016874">
    <property type="term" value="F:ligase activity"/>
    <property type="evidence" value="ECO:0007669"/>
    <property type="project" value="UniProtKB-KW"/>
</dbReference>
<dbReference type="OrthoDB" id="9774653at2"/>
<dbReference type="Proteomes" id="UP000324974">
    <property type="component" value="Chromosome"/>
</dbReference>
<dbReference type="InterPro" id="IPR004143">
    <property type="entry name" value="BPL_LPL_catalytic"/>
</dbReference>
<gene>
    <name evidence="2" type="ORF">PX52LOC_01914</name>
</gene>
<accession>A0A5C1A6X5</accession>
<dbReference type="EMBL" id="CP042425">
    <property type="protein sequence ID" value="QEL15009.1"/>
    <property type="molecule type" value="Genomic_DNA"/>
</dbReference>
<dbReference type="PANTHER" id="PTHR43679:SF2">
    <property type="entry name" value="OCTANOYL-[GCVH]:PROTEIN N-OCTANOYLTRANSFERASE"/>
    <property type="match status" value="1"/>
</dbReference>